<feature type="domain" description="ABC transporter" evidence="3">
    <location>
        <begin position="2"/>
        <end position="202"/>
    </location>
</feature>
<protein>
    <submittedName>
        <fullName evidence="4">ABC transporter ATP-binding protein homolog</fullName>
    </submittedName>
</protein>
<proteinExistence type="predicted"/>
<dbReference type="eggNOG" id="COG4619">
    <property type="taxonomic scope" value="Bacteria"/>
</dbReference>
<dbReference type="PROSITE" id="PS00211">
    <property type="entry name" value="ABC_TRANSPORTER_1"/>
    <property type="match status" value="1"/>
</dbReference>
<dbReference type="InterPro" id="IPR027417">
    <property type="entry name" value="P-loop_NTPase"/>
</dbReference>
<evidence type="ECO:0000256" key="2">
    <source>
        <dbReference type="ARBA" id="ARBA00022840"/>
    </source>
</evidence>
<dbReference type="InterPro" id="IPR003593">
    <property type="entry name" value="AAA+_ATPase"/>
</dbReference>
<dbReference type="GO" id="GO:0005524">
    <property type="term" value="F:ATP binding"/>
    <property type="evidence" value="ECO:0007669"/>
    <property type="project" value="UniProtKB-KW"/>
</dbReference>
<dbReference type="Pfam" id="PF00005">
    <property type="entry name" value="ABC_tran"/>
    <property type="match status" value="1"/>
</dbReference>
<keyword evidence="2 4" id="KW-0067">ATP-binding</keyword>
<dbReference type="PROSITE" id="PS50893">
    <property type="entry name" value="ABC_TRANSPORTER_2"/>
    <property type="match status" value="1"/>
</dbReference>
<reference evidence="4" key="1">
    <citation type="submission" date="2006-07" db="EMBL/GenBank/DDBJ databases">
        <title>Complete sequence of Thiomicrospira crunogena XCL-2.</title>
        <authorList>
            <consortium name="US DOE Joint Genome Institute"/>
            <person name="Copeland A."/>
            <person name="Lucas S."/>
            <person name="Lapidus A."/>
            <person name="Barry K."/>
            <person name="Detter J.C."/>
            <person name="Glavina del Rio T."/>
            <person name="Hammon N."/>
            <person name="Israni S."/>
            <person name="Dalin E."/>
            <person name="Tice H."/>
            <person name="Pitluck S."/>
            <person name="Chain P."/>
            <person name="Malfatti S."/>
            <person name="Shin M."/>
            <person name="Vergez L."/>
            <person name="Schmutz J."/>
            <person name="Larimer F."/>
            <person name="Land M."/>
            <person name="Hauser L."/>
            <person name="Kyrpides N."/>
            <person name="Lykidis A."/>
            <person name="Scott K.M."/>
            <person name="Sievert S."/>
            <person name="Kerfeld C."/>
            <person name="Freyermuth S."/>
            <person name="Dobrinski K."/>
            <person name="Boller A."/>
            <person name="Fitzpatrick K."/>
            <person name="Thoma P."/>
            <person name="Moore J."/>
            <person name="Richardson P."/>
        </authorList>
    </citation>
    <scope>NUCLEOTIDE SEQUENCE</scope>
    <source>
        <strain evidence="4">XCL-2</strain>
    </source>
</reference>
<dbReference type="Gene3D" id="3.40.50.300">
    <property type="entry name" value="P-loop containing nucleotide triphosphate hydrolases"/>
    <property type="match status" value="1"/>
</dbReference>
<dbReference type="PANTHER" id="PTHR43119:SF1">
    <property type="entry name" value="ABC TRANSPORTER DOMAIN-CONTAINING PROTEIN"/>
    <property type="match status" value="1"/>
</dbReference>
<dbReference type="KEGG" id="tcx:Tcr_0129"/>
<accession>Q31JE8</accession>
<sequence length="202" mass="22269">MFQVDNLSKRPFLNPVSFSLAASEVLVVSGVSGSGKSVLLRALADLDPHEGDVHLAGKAQAGWKVTQWRKKVMWFPAETAWWEDSVAAHFPETDTKNGQAWWLSALEKLSLPSSILKKSVDKLSSGEKQRLALIRGLIERPQVLLLDEVTANLDPKSTLAVEALISEYLSEQQACAVWVTHDPQQAKRVASQQLELGRDATD</sequence>
<dbReference type="InterPro" id="IPR017871">
    <property type="entry name" value="ABC_transporter-like_CS"/>
</dbReference>
<gene>
    <name evidence="4" type="ordered locus">Tcr_0129</name>
</gene>
<keyword evidence="1" id="KW-0547">Nucleotide-binding</keyword>
<dbReference type="GO" id="GO:0016887">
    <property type="term" value="F:ATP hydrolysis activity"/>
    <property type="evidence" value="ECO:0007669"/>
    <property type="project" value="InterPro"/>
</dbReference>
<dbReference type="InterPro" id="IPR003439">
    <property type="entry name" value="ABC_transporter-like_ATP-bd"/>
</dbReference>
<evidence type="ECO:0000256" key="1">
    <source>
        <dbReference type="ARBA" id="ARBA00022741"/>
    </source>
</evidence>
<dbReference type="EMBL" id="CP000109">
    <property type="protein sequence ID" value="ABB40725.1"/>
    <property type="molecule type" value="Genomic_DNA"/>
</dbReference>
<dbReference type="SUPFAM" id="SSF52540">
    <property type="entry name" value="P-loop containing nucleoside triphosphate hydrolases"/>
    <property type="match status" value="1"/>
</dbReference>
<dbReference type="PANTHER" id="PTHR43119">
    <property type="entry name" value="ABC TRANSPORT PROTEIN ATP-BINDING COMPONENT-RELATED"/>
    <property type="match status" value="1"/>
</dbReference>
<dbReference type="AlphaFoldDB" id="Q31JE8"/>
<evidence type="ECO:0000313" key="4">
    <source>
        <dbReference type="EMBL" id="ABB40725.1"/>
    </source>
</evidence>
<dbReference type="STRING" id="317025.Tcr_0129"/>
<name>Q31JE8_HYDCU</name>
<dbReference type="OrthoDB" id="4408248at2"/>
<dbReference type="SMART" id="SM00382">
    <property type="entry name" value="AAA"/>
    <property type="match status" value="1"/>
</dbReference>
<dbReference type="HOGENOM" id="CLU_000604_1_22_6"/>
<organism evidence="4">
    <name type="scientific">Hydrogenovibrio crunogenus (strain DSM 25203 / XCL-2)</name>
    <name type="common">Thiomicrospira crunogena</name>
    <dbReference type="NCBI Taxonomy" id="317025"/>
    <lineage>
        <taxon>Bacteria</taxon>
        <taxon>Pseudomonadati</taxon>
        <taxon>Pseudomonadota</taxon>
        <taxon>Gammaproteobacteria</taxon>
        <taxon>Thiotrichales</taxon>
        <taxon>Piscirickettsiaceae</taxon>
        <taxon>Hydrogenovibrio</taxon>
    </lineage>
</organism>
<evidence type="ECO:0000259" key="3">
    <source>
        <dbReference type="PROSITE" id="PS50893"/>
    </source>
</evidence>